<dbReference type="InterPro" id="IPR036093">
    <property type="entry name" value="NAC_dom_sf"/>
</dbReference>
<keyword evidence="2" id="KW-0238">DNA-binding</keyword>
<reference evidence="6 7" key="1">
    <citation type="journal article" date="2014" name="Agronomy (Basel)">
        <title>A Draft Genome Sequence for Ensete ventricosum, the Drought-Tolerant Tree Against Hunger.</title>
        <authorList>
            <person name="Harrison J."/>
            <person name="Moore K.A."/>
            <person name="Paszkiewicz K."/>
            <person name="Jones T."/>
            <person name="Grant M."/>
            <person name="Ambacheew D."/>
            <person name="Muzemil S."/>
            <person name="Studholme D.J."/>
        </authorList>
    </citation>
    <scope>NUCLEOTIDE SEQUENCE [LARGE SCALE GENOMIC DNA]</scope>
</reference>
<proteinExistence type="predicted"/>
<evidence type="ECO:0000313" key="6">
    <source>
        <dbReference type="EMBL" id="RRT58696.1"/>
    </source>
</evidence>
<evidence type="ECO:0000256" key="4">
    <source>
        <dbReference type="ARBA" id="ARBA00023242"/>
    </source>
</evidence>
<dbReference type="AlphaFoldDB" id="A0A426Z403"/>
<sequence>MEDTKPSGVVARHGVLRLPPGFRFHPTDEELVVQYLRTKVFSCPLPASIIPDINLSNFDPWDLPGYCCCYYYYYYYYYYYFPCVTSENPNHIMLWSANEVTVVMMAMLRWVRRAEILLQSTGGKVHEGEPIEPGGEIRVLEGHREGQADHVFSVQPVAENVITGLFRKLASSVLNSIMLVIMQSCVAVPSGDWVLCRVFKKKRATKMEAETDDGDTNHGVGFIDFMGQRDGDGSHSATSVSEASCVTYGSSSGEETSSGTSLP</sequence>
<evidence type="ECO:0000256" key="1">
    <source>
        <dbReference type="ARBA" id="ARBA00023015"/>
    </source>
</evidence>
<dbReference type="GO" id="GO:0003677">
    <property type="term" value="F:DNA binding"/>
    <property type="evidence" value="ECO:0007669"/>
    <property type="project" value="UniProtKB-KW"/>
</dbReference>
<organism evidence="6 7">
    <name type="scientific">Ensete ventricosum</name>
    <name type="common">Abyssinian banana</name>
    <name type="synonym">Musa ensete</name>
    <dbReference type="NCBI Taxonomy" id="4639"/>
    <lineage>
        <taxon>Eukaryota</taxon>
        <taxon>Viridiplantae</taxon>
        <taxon>Streptophyta</taxon>
        <taxon>Embryophyta</taxon>
        <taxon>Tracheophyta</taxon>
        <taxon>Spermatophyta</taxon>
        <taxon>Magnoliopsida</taxon>
        <taxon>Liliopsida</taxon>
        <taxon>Zingiberales</taxon>
        <taxon>Musaceae</taxon>
        <taxon>Ensete</taxon>
    </lineage>
</organism>
<evidence type="ECO:0000259" key="5">
    <source>
        <dbReference type="PROSITE" id="PS51005"/>
    </source>
</evidence>
<evidence type="ECO:0000256" key="2">
    <source>
        <dbReference type="ARBA" id="ARBA00023125"/>
    </source>
</evidence>
<dbReference type="SUPFAM" id="SSF101941">
    <property type="entry name" value="NAC domain"/>
    <property type="match status" value="1"/>
</dbReference>
<evidence type="ECO:0000313" key="7">
    <source>
        <dbReference type="Proteomes" id="UP000287651"/>
    </source>
</evidence>
<dbReference type="PROSITE" id="PS51005">
    <property type="entry name" value="NAC"/>
    <property type="match status" value="1"/>
</dbReference>
<keyword evidence="1" id="KW-0805">Transcription regulation</keyword>
<protein>
    <recommendedName>
        <fullName evidence="5">NAC domain-containing protein</fullName>
    </recommendedName>
</protein>
<gene>
    <name evidence="6" type="ORF">B296_00029108</name>
</gene>
<keyword evidence="3" id="KW-0804">Transcription</keyword>
<dbReference type="PANTHER" id="PTHR31719">
    <property type="entry name" value="NAC TRANSCRIPTION FACTOR 56"/>
    <property type="match status" value="1"/>
</dbReference>
<dbReference type="InterPro" id="IPR003441">
    <property type="entry name" value="NAC-dom"/>
</dbReference>
<dbReference type="Pfam" id="PF02365">
    <property type="entry name" value="NAM"/>
    <property type="match status" value="1"/>
</dbReference>
<dbReference type="Proteomes" id="UP000287651">
    <property type="component" value="Unassembled WGS sequence"/>
</dbReference>
<accession>A0A426Z403</accession>
<dbReference type="EMBL" id="AMZH03008558">
    <property type="protein sequence ID" value="RRT58696.1"/>
    <property type="molecule type" value="Genomic_DNA"/>
</dbReference>
<feature type="domain" description="NAC" evidence="5">
    <location>
        <begin position="18"/>
        <end position="201"/>
    </location>
</feature>
<dbReference type="GO" id="GO:0006355">
    <property type="term" value="P:regulation of DNA-templated transcription"/>
    <property type="evidence" value="ECO:0007669"/>
    <property type="project" value="InterPro"/>
</dbReference>
<dbReference type="Gene3D" id="2.170.150.80">
    <property type="entry name" value="NAC domain"/>
    <property type="match status" value="1"/>
</dbReference>
<name>A0A426Z403_ENSVE</name>
<comment type="caution">
    <text evidence="6">The sequence shown here is derived from an EMBL/GenBank/DDBJ whole genome shotgun (WGS) entry which is preliminary data.</text>
</comment>
<dbReference type="PANTHER" id="PTHR31719:SF130">
    <property type="entry name" value="NAC DOMAIN-CONTAINING PROTEIN 18"/>
    <property type="match status" value="1"/>
</dbReference>
<keyword evidence="4" id="KW-0539">Nucleus</keyword>
<evidence type="ECO:0000256" key="3">
    <source>
        <dbReference type="ARBA" id="ARBA00023163"/>
    </source>
</evidence>